<dbReference type="ExpressionAtlas" id="A0A1C9A1G0">
    <property type="expression patterns" value="differential"/>
</dbReference>
<feature type="compositionally biased region" description="Basic and acidic residues" evidence="9">
    <location>
        <begin position="522"/>
        <end position="531"/>
    </location>
</feature>
<name>A0A1C9A1G0_SOLLC</name>
<accession>A0A1C9A1G0</accession>
<evidence type="ECO:0000256" key="10">
    <source>
        <dbReference type="SAM" id="Phobius"/>
    </source>
</evidence>
<evidence type="ECO:0000256" key="5">
    <source>
        <dbReference type="ARBA" id="ARBA00022989"/>
    </source>
</evidence>
<feature type="transmembrane region" description="Helical" evidence="10">
    <location>
        <begin position="364"/>
        <end position="388"/>
    </location>
</feature>
<comment type="similarity">
    <text evidence="2 8">Belongs to the MLO family.</text>
</comment>
<feature type="transmembrane region" description="Helical" evidence="10">
    <location>
        <begin position="403"/>
        <end position="428"/>
    </location>
</feature>
<dbReference type="GO" id="GO:0006952">
    <property type="term" value="P:defense response"/>
    <property type="evidence" value="ECO:0007669"/>
    <property type="project" value="UniProtKB-KW"/>
</dbReference>
<dbReference type="PANTHER" id="PTHR31942">
    <property type="entry name" value="MLO-LIKE PROTEIN 1"/>
    <property type="match status" value="1"/>
</dbReference>
<dbReference type="OrthoDB" id="1388414at2759"/>
<evidence type="ECO:0000256" key="3">
    <source>
        <dbReference type="ARBA" id="ARBA00022692"/>
    </source>
</evidence>
<keyword evidence="7 8" id="KW-0568">Pathogenesis-related protein</keyword>
<evidence type="ECO:0000313" key="11">
    <source>
        <dbReference type="EMBL" id="AOL57972.1"/>
    </source>
</evidence>
<evidence type="ECO:0000256" key="6">
    <source>
        <dbReference type="ARBA" id="ARBA00023136"/>
    </source>
</evidence>
<dbReference type="PANTHER" id="PTHR31942:SF34">
    <property type="entry name" value="MLO-LIKE PROTEIN"/>
    <property type="match status" value="1"/>
</dbReference>
<dbReference type="EMBL" id="KU759529">
    <property type="protein sequence ID" value="AOL57972.1"/>
    <property type="molecule type" value="mRNA"/>
</dbReference>
<feature type="transmembrane region" description="Helical" evidence="10">
    <location>
        <begin position="16"/>
        <end position="39"/>
    </location>
</feature>
<keyword evidence="3 8" id="KW-0812">Transmembrane</keyword>
<proteinExistence type="evidence at transcript level"/>
<comment type="subcellular location">
    <subcellularLocation>
        <location evidence="1 8">Membrane</location>
        <topology evidence="1 8">Multi-pass membrane protein</topology>
    </subcellularLocation>
</comment>
<keyword evidence="5 8" id="KW-1133">Transmembrane helix</keyword>
<dbReference type="GO" id="GO:0016020">
    <property type="term" value="C:membrane"/>
    <property type="evidence" value="ECO:0007669"/>
    <property type="project" value="UniProtKB-SubCell"/>
</dbReference>
<dbReference type="AlphaFoldDB" id="A0A1C9A1G0"/>
<feature type="transmembrane region" description="Helical" evidence="10">
    <location>
        <begin position="280"/>
        <end position="300"/>
    </location>
</feature>
<comment type="function">
    <text evidence="8">May be involved in modulation of pathogen defense and leaf cell death.</text>
</comment>
<dbReference type="InterPro" id="IPR004326">
    <property type="entry name" value="Mlo"/>
</dbReference>
<sequence>MAGGGGGRSLEQTPTWAVALVCFALVAISIVIELIIHLIGKWLKSKHKRALYEALEKIKAELMLLGFISLLLTVGQDPISNICVSEKIASTWHPCSKQKEAEMNKYISGDLEGHRRRLFTADDGGVRRVLAAAGTDKCADKGKVAFVSADGIHQLHIFIFVLAIFHVFYCVTTLALGRAKMSRWKIWEKETRTAEYQFSHDPERFRFARDTSFGRRHLSFWTKNSVLLWIVCFFRQFVRSVPKVDYLTLRHGFITAHLAPQSNINFDFQKYIKRSLEEDFKVVVSISPPIWFLAVLFLLFNTHGWYSYLWLPFIPLLVILLVGTKLQVIITKMGLRIQERGEVVKGVPVVQPGDDLFWFNRPRLLLFLINFVLFQNAFQLAFFAWTWYEFGLKSCFHDQTEDIVIRMTMGVLIQILCSYVTLPLYALVTQMGSTMKPTIFNERVAMALRKWHHSAKKHIKEINKQHSNPTTPMSSRPPTPSHGMSPVHLLRGIRTSDMDVGPRRSSYNNIDHWDIEGSPSPNRHDSEVHEPNLSEIEAREQYEINIARSRDFSFDKRTTSV</sequence>
<evidence type="ECO:0000256" key="8">
    <source>
        <dbReference type="RuleBase" id="RU280816"/>
    </source>
</evidence>
<evidence type="ECO:0000256" key="1">
    <source>
        <dbReference type="ARBA" id="ARBA00004141"/>
    </source>
</evidence>
<keyword evidence="6 8" id="KW-0472">Membrane</keyword>
<evidence type="ECO:0000256" key="7">
    <source>
        <dbReference type="ARBA" id="ARBA00023265"/>
    </source>
</evidence>
<organism evidence="11">
    <name type="scientific">Solanum lycopersicum</name>
    <name type="common">Tomato</name>
    <name type="synonym">Lycopersicon esculentum</name>
    <dbReference type="NCBI Taxonomy" id="4081"/>
    <lineage>
        <taxon>Eukaryota</taxon>
        <taxon>Viridiplantae</taxon>
        <taxon>Streptophyta</taxon>
        <taxon>Embryophyta</taxon>
        <taxon>Tracheophyta</taxon>
        <taxon>Spermatophyta</taxon>
        <taxon>Magnoliopsida</taxon>
        <taxon>eudicotyledons</taxon>
        <taxon>Gunneridae</taxon>
        <taxon>Pentapetalae</taxon>
        <taxon>asterids</taxon>
        <taxon>lamiids</taxon>
        <taxon>Solanales</taxon>
        <taxon>Solanaceae</taxon>
        <taxon>Solanoideae</taxon>
        <taxon>Solaneae</taxon>
        <taxon>Solanum</taxon>
        <taxon>Solanum subgen. Lycopersicon</taxon>
    </lineage>
</organism>
<evidence type="ECO:0000256" key="4">
    <source>
        <dbReference type="ARBA" id="ARBA00022821"/>
    </source>
</evidence>
<comment type="domain">
    <text evidence="8">The C-terminus contains a calmodulin-binding domain, which binds calmodulin in a calcium-dependent fashion.</text>
</comment>
<dbReference type="Pfam" id="PF03094">
    <property type="entry name" value="Mlo"/>
    <property type="match status" value="1"/>
</dbReference>
<feature type="region of interest" description="Disordered" evidence="9">
    <location>
        <begin position="461"/>
        <end position="531"/>
    </location>
</feature>
<feature type="transmembrane region" description="Helical" evidence="10">
    <location>
        <begin position="306"/>
        <end position="330"/>
    </location>
</feature>
<feature type="transmembrane region" description="Helical" evidence="10">
    <location>
        <begin position="60"/>
        <end position="76"/>
    </location>
</feature>
<gene>
    <name evidence="8" type="primary">MLO</name>
</gene>
<evidence type="ECO:0000256" key="9">
    <source>
        <dbReference type="SAM" id="MobiDB-lite"/>
    </source>
</evidence>
<protein>
    <recommendedName>
        <fullName evidence="8">MLO-like protein</fullName>
    </recommendedName>
</protein>
<reference evidence="11" key="1">
    <citation type="journal article" date="2016" name="Front. Plant Sci.">
        <title>Genome-Wide Study of the Tomato SlMLO Gene Family and Its Functional Characterization in Response to the Powdery Mildew Fungus Oidium neolycopersici.</title>
        <authorList>
            <person name="Zheng Z."/>
            <person name="Appiano M."/>
            <person name="Pavan S."/>
            <person name="Bracuto V."/>
            <person name="Ricciardi L."/>
            <person name="Visser R.G."/>
            <person name="Wolters A.M."/>
            <person name="Bai Y."/>
        </authorList>
    </citation>
    <scope>NUCLEOTIDE SEQUENCE</scope>
    <source>
        <tissue evidence="11">Leaf</tissue>
    </source>
</reference>
<evidence type="ECO:0000256" key="2">
    <source>
        <dbReference type="ARBA" id="ARBA00006574"/>
    </source>
</evidence>
<feature type="transmembrane region" description="Helical" evidence="10">
    <location>
        <begin position="155"/>
        <end position="176"/>
    </location>
</feature>
<dbReference type="GO" id="GO:0005516">
    <property type="term" value="F:calmodulin binding"/>
    <property type="evidence" value="ECO:0007669"/>
    <property type="project" value="UniProtKB-KW"/>
</dbReference>
<keyword evidence="8" id="KW-0112">Calmodulin-binding</keyword>
<keyword evidence="4 8" id="KW-0611">Plant defense</keyword>